<proteinExistence type="predicted"/>
<comment type="caution">
    <text evidence="1">The sequence shown here is derived from an EMBL/GenBank/DDBJ whole genome shotgun (WGS) entry which is preliminary data.</text>
</comment>
<gene>
    <name evidence="1" type="ORF">Ade02nite_24100</name>
</gene>
<reference evidence="1 2" key="1">
    <citation type="submission" date="2021-01" db="EMBL/GenBank/DDBJ databases">
        <title>Whole genome shotgun sequence of Actinoplanes deccanensis NBRC 13994.</title>
        <authorList>
            <person name="Komaki H."/>
            <person name="Tamura T."/>
        </authorList>
    </citation>
    <scope>NUCLEOTIDE SEQUENCE [LARGE SCALE GENOMIC DNA]</scope>
    <source>
        <strain evidence="1 2">NBRC 13994</strain>
    </source>
</reference>
<evidence type="ECO:0000313" key="1">
    <source>
        <dbReference type="EMBL" id="GID73769.1"/>
    </source>
</evidence>
<sequence length="104" mass="10770">MEPNNPTEPLPIARVNVGMTVFDATGDEVGSVAAVQMPGTQARPDTAAGVAEHLMTSGYLRIDGTGLLSNDVYAAGDQIADSVEGQPAVVNLRVPSDELYRAAS</sequence>
<evidence type="ECO:0008006" key="3">
    <source>
        <dbReference type="Google" id="ProtNLM"/>
    </source>
</evidence>
<organism evidence="1 2">
    <name type="scientific">Paractinoplanes deccanensis</name>
    <dbReference type="NCBI Taxonomy" id="113561"/>
    <lineage>
        <taxon>Bacteria</taxon>
        <taxon>Bacillati</taxon>
        <taxon>Actinomycetota</taxon>
        <taxon>Actinomycetes</taxon>
        <taxon>Micromonosporales</taxon>
        <taxon>Micromonosporaceae</taxon>
        <taxon>Paractinoplanes</taxon>
    </lineage>
</organism>
<name>A0ABQ3Y1A6_9ACTN</name>
<accession>A0ABQ3Y1A6</accession>
<protein>
    <recommendedName>
        <fullName evidence="3">PRC-barrel domain-containing protein</fullName>
    </recommendedName>
</protein>
<dbReference type="RefSeq" id="WP_203761663.1">
    <property type="nucleotide sequence ID" value="NZ_BAAABO010000027.1"/>
</dbReference>
<evidence type="ECO:0000313" key="2">
    <source>
        <dbReference type="Proteomes" id="UP000609879"/>
    </source>
</evidence>
<dbReference type="EMBL" id="BOMI01000037">
    <property type="protein sequence ID" value="GID73769.1"/>
    <property type="molecule type" value="Genomic_DNA"/>
</dbReference>
<keyword evidence="2" id="KW-1185">Reference proteome</keyword>
<dbReference type="Proteomes" id="UP000609879">
    <property type="component" value="Unassembled WGS sequence"/>
</dbReference>